<proteinExistence type="predicted"/>
<feature type="domain" description="Mos1 transposase HTH" evidence="2">
    <location>
        <begin position="9"/>
        <end position="53"/>
    </location>
</feature>
<dbReference type="InterPro" id="IPR041426">
    <property type="entry name" value="Mos1_HTH"/>
</dbReference>
<evidence type="ECO:0000313" key="4">
    <source>
        <dbReference type="Proteomes" id="UP000215902"/>
    </source>
</evidence>
<dbReference type="AlphaFoldDB" id="A0A267EV83"/>
<dbReference type="Proteomes" id="UP000215902">
    <property type="component" value="Unassembled WGS sequence"/>
</dbReference>
<dbReference type="InterPro" id="IPR038717">
    <property type="entry name" value="Tc1-like_DDE_dom"/>
</dbReference>
<dbReference type="STRING" id="282301.A0A267EV83"/>
<name>A0A267EV83_9PLAT</name>
<gene>
    <name evidence="3" type="ORF">BOX15_Mlig033664g1</name>
</gene>
<dbReference type="InterPro" id="IPR052709">
    <property type="entry name" value="Transposase-MT_Hybrid"/>
</dbReference>
<evidence type="ECO:0000259" key="2">
    <source>
        <dbReference type="Pfam" id="PF17906"/>
    </source>
</evidence>
<dbReference type="PANTHER" id="PTHR46060:SF1">
    <property type="entry name" value="MARINER MOS1 TRANSPOSASE-LIKE PROTEIN"/>
    <property type="match status" value="1"/>
</dbReference>
<evidence type="ECO:0000259" key="1">
    <source>
        <dbReference type="Pfam" id="PF13358"/>
    </source>
</evidence>
<feature type="domain" description="Tc1-like transposase DDE" evidence="1">
    <location>
        <begin position="166"/>
        <end position="312"/>
    </location>
</feature>
<reference evidence="3 4" key="1">
    <citation type="submission" date="2017-06" db="EMBL/GenBank/DDBJ databases">
        <title>A platform for efficient transgenesis in Macrostomum lignano, a flatworm model organism for stem cell research.</title>
        <authorList>
            <person name="Berezikov E."/>
        </authorList>
    </citation>
    <scope>NUCLEOTIDE SEQUENCE [LARGE SCALE GENOMIC DNA]</scope>
    <source>
        <strain evidence="3">DV1</strain>
        <tissue evidence="3">Whole organism</tissue>
    </source>
</reference>
<dbReference type="EMBL" id="NIVC01001731">
    <property type="protein sequence ID" value="PAA64652.1"/>
    <property type="molecule type" value="Genomic_DNA"/>
</dbReference>
<dbReference type="Pfam" id="PF13358">
    <property type="entry name" value="DDE_3"/>
    <property type="match status" value="1"/>
</dbReference>
<dbReference type="GO" id="GO:0003676">
    <property type="term" value="F:nucleic acid binding"/>
    <property type="evidence" value="ECO:0007669"/>
    <property type="project" value="InterPro"/>
</dbReference>
<sequence length="353" mass="40411">MELNREQNRLLIWYCHKRKLTALETHAELLATLEAQAPSYATVTRWYREFQAGRTSFSDDPRPGRPPTAVTEENIAAVQELIHQDPRITTDMLAMNVGIGSAAVDTILHDHLRVRKLCARWIPHILTDAQKQARMEFCQFLIDRYEHGSHQRRSEVITGDETFLYHFDVETKRSSAEWVPEGGQRPLKARRSRSQGKRMFAIFFDSQGVVAMVKLEGQATVTARWYTEECLPVVIDSVTQRAPRTGMRGWKLHHDNAPAHTAAATRAFLDQEGISTLPHPAYSPDLAPCDFWLFPKIKKSLRGRRFQSDEELEQAAKEAIDGIPIEDFQGLMNKWLGRAHKCLQFRGAYFEGL</sequence>
<accession>A0A267EV83</accession>
<keyword evidence="4" id="KW-1185">Reference proteome</keyword>
<comment type="caution">
    <text evidence="3">The sequence shown here is derived from an EMBL/GenBank/DDBJ whole genome shotgun (WGS) entry which is preliminary data.</text>
</comment>
<protein>
    <submittedName>
        <fullName evidence="3">Uncharacterized protein</fullName>
    </submittedName>
</protein>
<dbReference type="PANTHER" id="PTHR46060">
    <property type="entry name" value="MARINER MOS1 TRANSPOSASE-LIKE PROTEIN"/>
    <property type="match status" value="1"/>
</dbReference>
<dbReference type="Pfam" id="PF17906">
    <property type="entry name" value="HTH_48"/>
    <property type="match status" value="1"/>
</dbReference>
<dbReference type="Gene3D" id="1.10.10.1450">
    <property type="match status" value="1"/>
</dbReference>
<dbReference type="Gene3D" id="3.30.420.10">
    <property type="entry name" value="Ribonuclease H-like superfamily/Ribonuclease H"/>
    <property type="match status" value="1"/>
</dbReference>
<dbReference type="OrthoDB" id="10018757at2759"/>
<organism evidence="3 4">
    <name type="scientific">Macrostomum lignano</name>
    <dbReference type="NCBI Taxonomy" id="282301"/>
    <lineage>
        <taxon>Eukaryota</taxon>
        <taxon>Metazoa</taxon>
        <taxon>Spiralia</taxon>
        <taxon>Lophotrochozoa</taxon>
        <taxon>Platyhelminthes</taxon>
        <taxon>Rhabditophora</taxon>
        <taxon>Macrostomorpha</taxon>
        <taxon>Macrostomida</taxon>
        <taxon>Macrostomidae</taxon>
        <taxon>Macrostomum</taxon>
    </lineage>
</organism>
<evidence type="ECO:0000313" key="3">
    <source>
        <dbReference type="EMBL" id="PAA64652.1"/>
    </source>
</evidence>
<dbReference type="InterPro" id="IPR036397">
    <property type="entry name" value="RNaseH_sf"/>
</dbReference>